<protein>
    <submittedName>
        <fullName evidence="2">Uncharacterized protein</fullName>
    </submittedName>
</protein>
<comment type="caution">
    <text evidence="2">The sequence shown here is derived from an EMBL/GenBank/DDBJ whole genome shotgun (WGS) entry which is preliminary data.</text>
</comment>
<name>A0A813JBV7_POLGL</name>
<evidence type="ECO:0000256" key="1">
    <source>
        <dbReference type="SAM" id="MobiDB-lite"/>
    </source>
</evidence>
<evidence type="ECO:0000313" key="3">
    <source>
        <dbReference type="Proteomes" id="UP000626109"/>
    </source>
</evidence>
<feature type="region of interest" description="Disordered" evidence="1">
    <location>
        <begin position="1"/>
        <end position="38"/>
    </location>
</feature>
<feature type="compositionally biased region" description="Basic and acidic residues" evidence="1">
    <location>
        <begin position="21"/>
        <end position="33"/>
    </location>
</feature>
<accession>A0A813JBV7</accession>
<reference evidence="2" key="1">
    <citation type="submission" date="2021-02" db="EMBL/GenBank/DDBJ databases">
        <authorList>
            <person name="Dougan E. K."/>
            <person name="Rhodes N."/>
            <person name="Thang M."/>
            <person name="Chan C."/>
        </authorList>
    </citation>
    <scope>NUCLEOTIDE SEQUENCE</scope>
</reference>
<dbReference type="EMBL" id="CAJNNW010024488">
    <property type="protein sequence ID" value="CAE8672752.1"/>
    <property type="molecule type" value="Genomic_DNA"/>
</dbReference>
<dbReference type="Proteomes" id="UP000626109">
    <property type="component" value="Unassembled WGS sequence"/>
</dbReference>
<feature type="non-terminal residue" evidence="2">
    <location>
        <position position="137"/>
    </location>
</feature>
<proteinExistence type="predicted"/>
<organism evidence="2 3">
    <name type="scientific">Polarella glacialis</name>
    <name type="common">Dinoflagellate</name>
    <dbReference type="NCBI Taxonomy" id="89957"/>
    <lineage>
        <taxon>Eukaryota</taxon>
        <taxon>Sar</taxon>
        <taxon>Alveolata</taxon>
        <taxon>Dinophyceae</taxon>
        <taxon>Suessiales</taxon>
        <taxon>Suessiaceae</taxon>
        <taxon>Polarella</taxon>
    </lineage>
</organism>
<dbReference type="AlphaFoldDB" id="A0A813JBV7"/>
<evidence type="ECO:0000313" key="2">
    <source>
        <dbReference type="EMBL" id="CAE8672752.1"/>
    </source>
</evidence>
<sequence>PDDDEGNQSQPQREDEDDEEQPKGKRGKAEAAAKRRLSAQLVSRQAAETLVGSLREQLSPVCLVLHDAQNQLLALKWRPGAFLPQHTNILMGSIPHTMIPQEGGQPLCVPNILCLTSAIASLVHGMALEVNLVVSRG</sequence>
<gene>
    <name evidence="2" type="ORF">PGLA2088_LOCUS18218</name>
</gene>